<evidence type="ECO:0000313" key="4">
    <source>
        <dbReference type="EMBL" id="VAW40510.1"/>
    </source>
</evidence>
<comment type="subcellular location">
    <subcellularLocation>
        <location evidence="1">Secreted</location>
    </subcellularLocation>
</comment>
<dbReference type="SUPFAM" id="SSF88713">
    <property type="entry name" value="Glycoside hydrolase/deacetylase"/>
    <property type="match status" value="1"/>
</dbReference>
<evidence type="ECO:0000256" key="1">
    <source>
        <dbReference type="ARBA" id="ARBA00004613"/>
    </source>
</evidence>
<dbReference type="Gene3D" id="3.20.20.370">
    <property type="entry name" value="Glycoside hydrolase/deacetylase"/>
    <property type="match status" value="1"/>
</dbReference>
<proteinExistence type="predicted"/>
<dbReference type="InterPro" id="IPR051398">
    <property type="entry name" value="Polysacch_Deacetylase"/>
</dbReference>
<dbReference type="PROSITE" id="PS51677">
    <property type="entry name" value="NODB"/>
    <property type="match status" value="1"/>
</dbReference>
<sequence length="351" mass="38995">MKGQTFSRANSLKTSILFKKIVSSVFFKSGLVDSKIRQLGTRDLTLILMYHRVVPAGQLVQAGMYVSPATFASHLIFLAKYFNVVPLNSLTIKNGRDGIAESGKPPCVLTFDDGWQDFYEYAYPLLVKYQQPATVFLPTGFIGTGKQFWTDCFADLLSRRQATMPDRLSAPDILTAVTYLDGLQGSFENQLEAGIEYLKKYPLSKIEKVLAGLSDIWQVDLAGSGRNFLNWAEIAEMKDSGLVSFGSHTVNHQILTTLDNTAIKDELIDSRKELLQRQVVDSSCVSFCYPNGNHTKEIAAMVRSAGYHLAVTTRKGWNHADADKFTLKRIGIHEDMTSTPALFACRIAGLI</sequence>
<evidence type="ECO:0000259" key="3">
    <source>
        <dbReference type="PROSITE" id="PS51677"/>
    </source>
</evidence>
<dbReference type="PANTHER" id="PTHR34216:SF3">
    <property type="entry name" value="POLY-BETA-1,6-N-ACETYL-D-GLUCOSAMINE N-DEACETYLASE"/>
    <property type="match status" value="1"/>
</dbReference>
<reference evidence="4" key="1">
    <citation type="submission" date="2018-06" db="EMBL/GenBank/DDBJ databases">
        <authorList>
            <person name="Zhirakovskaya E."/>
        </authorList>
    </citation>
    <scope>NUCLEOTIDE SEQUENCE</scope>
</reference>
<dbReference type="InterPro" id="IPR002509">
    <property type="entry name" value="NODB_dom"/>
</dbReference>
<evidence type="ECO:0000256" key="2">
    <source>
        <dbReference type="ARBA" id="ARBA00022729"/>
    </source>
</evidence>
<dbReference type="InterPro" id="IPR011330">
    <property type="entry name" value="Glyco_hydro/deAcase_b/a-brl"/>
</dbReference>
<protein>
    <recommendedName>
        <fullName evidence="3">NodB homology domain-containing protein</fullName>
    </recommendedName>
</protein>
<dbReference type="GO" id="GO:0016810">
    <property type="term" value="F:hydrolase activity, acting on carbon-nitrogen (but not peptide) bonds"/>
    <property type="evidence" value="ECO:0007669"/>
    <property type="project" value="InterPro"/>
</dbReference>
<organism evidence="4">
    <name type="scientific">hydrothermal vent metagenome</name>
    <dbReference type="NCBI Taxonomy" id="652676"/>
    <lineage>
        <taxon>unclassified sequences</taxon>
        <taxon>metagenomes</taxon>
        <taxon>ecological metagenomes</taxon>
    </lineage>
</organism>
<name>A0A3B0VIP9_9ZZZZ</name>
<accession>A0A3B0VIP9</accession>
<keyword evidence="2" id="KW-0732">Signal</keyword>
<dbReference type="Pfam" id="PF01522">
    <property type="entry name" value="Polysacc_deac_1"/>
    <property type="match status" value="1"/>
</dbReference>
<dbReference type="AlphaFoldDB" id="A0A3B0VIP9"/>
<feature type="domain" description="NodB homology" evidence="3">
    <location>
        <begin position="105"/>
        <end position="351"/>
    </location>
</feature>
<dbReference type="GO" id="GO:0005576">
    <property type="term" value="C:extracellular region"/>
    <property type="evidence" value="ECO:0007669"/>
    <property type="project" value="UniProtKB-SubCell"/>
</dbReference>
<gene>
    <name evidence="4" type="ORF">MNBD_DELTA04-1834</name>
</gene>
<dbReference type="EMBL" id="UOEY01000103">
    <property type="protein sequence ID" value="VAW40510.1"/>
    <property type="molecule type" value="Genomic_DNA"/>
</dbReference>
<dbReference type="CDD" id="cd10918">
    <property type="entry name" value="CE4_NodB_like_5s_6s"/>
    <property type="match status" value="1"/>
</dbReference>
<dbReference type="PANTHER" id="PTHR34216">
    <property type="match status" value="1"/>
</dbReference>
<dbReference type="GO" id="GO:0005975">
    <property type="term" value="P:carbohydrate metabolic process"/>
    <property type="evidence" value="ECO:0007669"/>
    <property type="project" value="InterPro"/>
</dbReference>